<dbReference type="InterPro" id="IPR011854">
    <property type="entry name" value="HypE"/>
</dbReference>
<feature type="domain" description="PurM-like C-terminal" evidence="4">
    <location>
        <begin position="146"/>
        <end position="299"/>
    </location>
</feature>
<comment type="similarity">
    <text evidence="1">Belongs to the HypE family.</text>
</comment>
<evidence type="ECO:0000256" key="2">
    <source>
        <dbReference type="SAM" id="MobiDB-lite"/>
    </source>
</evidence>
<dbReference type="RefSeq" id="WP_390242041.1">
    <property type="nucleotide sequence ID" value="NZ_JBHTAB010000001.1"/>
</dbReference>
<dbReference type="Proteomes" id="UP001596460">
    <property type="component" value="Unassembled WGS sequence"/>
</dbReference>
<evidence type="ECO:0000313" key="5">
    <source>
        <dbReference type="EMBL" id="MFC7127815.1"/>
    </source>
</evidence>
<dbReference type="AlphaFoldDB" id="A0ABD5X9E5"/>
<proteinExistence type="inferred from homology"/>
<feature type="compositionally biased region" description="Low complexity" evidence="2">
    <location>
        <begin position="299"/>
        <end position="323"/>
    </location>
</feature>
<keyword evidence="6" id="KW-1185">Reference proteome</keyword>
<evidence type="ECO:0000256" key="1">
    <source>
        <dbReference type="ARBA" id="ARBA00006243"/>
    </source>
</evidence>
<evidence type="ECO:0000259" key="3">
    <source>
        <dbReference type="Pfam" id="PF00586"/>
    </source>
</evidence>
<organism evidence="5 6">
    <name type="scientific">Haloferax chudinovii</name>
    <dbReference type="NCBI Taxonomy" id="1109010"/>
    <lineage>
        <taxon>Archaea</taxon>
        <taxon>Methanobacteriati</taxon>
        <taxon>Methanobacteriota</taxon>
        <taxon>Stenosarchaea group</taxon>
        <taxon>Halobacteria</taxon>
        <taxon>Halobacteriales</taxon>
        <taxon>Haloferacaceae</taxon>
        <taxon>Haloferax</taxon>
    </lineage>
</organism>
<dbReference type="Gene3D" id="3.30.1330.10">
    <property type="entry name" value="PurM-like, N-terminal domain"/>
    <property type="match status" value="1"/>
</dbReference>
<dbReference type="PIRSF" id="PIRSF005644">
    <property type="entry name" value="Hdrgns_mtr_HypE"/>
    <property type="match status" value="1"/>
</dbReference>
<accession>A0ABD5X9E5</accession>
<comment type="caution">
    <text evidence="5">The sequence shown here is derived from an EMBL/GenBank/DDBJ whole genome shotgun (WGS) entry which is preliminary data.</text>
</comment>
<evidence type="ECO:0000259" key="4">
    <source>
        <dbReference type="Pfam" id="PF02769"/>
    </source>
</evidence>
<dbReference type="InterPro" id="IPR010918">
    <property type="entry name" value="PurM-like_C_dom"/>
</dbReference>
<reference evidence="5 6" key="1">
    <citation type="journal article" date="2019" name="Int. J. Syst. Evol. Microbiol.">
        <title>The Global Catalogue of Microorganisms (GCM) 10K type strain sequencing project: providing services to taxonomists for standard genome sequencing and annotation.</title>
        <authorList>
            <consortium name="The Broad Institute Genomics Platform"/>
            <consortium name="The Broad Institute Genome Sequencing Center for Infectious Disease"/>
            <person name="Wu L."/>
            <person name="Ma J."/>
        </authorList>
    </citation>
    <scope>NUCLEOTIDE SEQUENCE [LARGE SCALE GENOMIC DNA]</scope>
    <source>
        <strain evidence="5 6">DSM 26526</strain>
    </source>
</reference>
<gene>
    <name evidence="5" type="ORF">ACFQI8_00165</name>
</gene>
<name>A0ABD5X9E5_9EURY</name>
<dbReference type="Pfam" id="PF02769">
    <property type="entry name" value="AIRS_C"/>
    <property type="match status" value="1"/>
</dbReference>
<feature type="domain" description="PurM-like N-terminal" evidence="3">
    <location>
        <begin position="31"/>
        <end position="134"/>
    </location>
</feature>
<dbReference type="EMBL" id="JBHTAB010000001">
    <property type="protein sequence ID" value="MFC7127815.1"/>
    <property type="molecule type" value="Genomic_DNA"/>
</dbReference>
<dbReference type="SUPFAM" id="SSF55326">
    <property type="entry name" value="PurM N-terminal domain-like"/>
    <property type="match status" value="1"/>
</dbReference>
<feature type="region of interest" description="Disordered" evidence="2">
    <location>
        <begin position="295"/>
        <end position="323"/>
    </location>
</feature>
<dbReference type="Pfam" id="PF00586">
    <property type="entry name" value="AIRS"/>
    <property type="match status" value="1"/>
</dbReference>
<dbReference type="PANTHER" id="PTHR30303:SF4">
    <property type="entry name" value="HYDROGENASE EXPRESSION_FORMATION PROTEIN HYPE"/>
    <property type="match status" value="1"/>
</dbReference>
<dbReference type="InterPro" id="IPR036676">
    <property type="entry name" value="PurM-like_C_sf"/>
</dbReference>
<dbReference type="PANTHER" id="PTHR30303">
    <property type="entry name" value="HYDROGENASE ISOENZYMES FORMATION PROTEIN HYPE"/>
    <property type="match status" value="1"/>
</dbReference>
<dbReference type="CDD" id="cd06061">
    <property type="entry name" value="PurM-like1"/>
    <property type="match status" value="1"/>
</dbReference>
<dbReference type="Gene3D" id="3.90.650.10">
    <property type="entry name" value="PurM-like C-terminal domain"/>
    <property type="match status" value="1"/>
</dbReference>
<sequence length="345" mass="34812">MGKLSPADLDRYVFSRTGAPSDDLLVGARYGEDAAAVATGEGTMVVSTDPISLAAERIGTLGVAIASNDVAACGGVPEWLVSTVLLPEPDVDLLDDVTAQLDAEASRLGISIVGGHTETVAGLSRPLLSLTCMGPTDRYVPTSGAEPGDAVILTKGAGVEGTAVLATDFRADLDAAGVEPAAIDRAAGFFDDISVLPESAVLAPAATAMHDPTEGGVLNGLVELACASGVRIEVEADNVPVRPETRALCDAMGVDPMRILGSGALLAAVPEDEADVALDALDDEGIEATVVGTVEPADDGANAGADGDSVSGSDTDSDSASDAGVVYDGVHYADGVEDDMYDLWN</sequence>
<dbReference type="InterPro" id="IPR016188">
    <property type="entry name" value="PurM-like_N"/>
</dbReference>
<dbReference type="InterPro" id="IPR036921">
    <property type="entry name" value="PurM-like_N_sf"/>
</dbReference>
<protein>
    <submittedName>
        <fullName evidence="5">AIR synthase family protein</fullName>
    </submittedName>
</protein>
<evidence type="ECO:0000313" key="6">
    <source>
        <dbReference type="Proteomes" id="UP001596460"/>
    </source>
</evidence>
<dbReference type="SUPFAM" id="SSF56042">
    <property type="entry name" value="PurM C-terminal domain-like"/>
    <property type="match status" value="1"/>
</dbReference>